<feature type="transmembrane region" description="Helical" evidence="7">
    <location>
        <begin position="13"/>
        <end position="32"/>
    </location>
</feature>
<comment type="subcellular location">
    <subcellularLocation>
        <location evidence="7">Cell membrane</location>
        <topology evidence="7">Multi-pass membrane protein</topology>
    </subcellularLocation>
</comment>
<dbReference type="Proteomes" id="UP000231203">
    <property type="component" value="Unassembled WGS sequence"/>
</dbReference>
<dbReference type="HAMAP" id="MF_01147">
    <property type="entry name" value="Lgt"/>
    <property type="match status" value="1"/>
</dbReference>
<comment type="caution">
    <text evidence="8">The sequence shown here is derived from an EMBL/GenBank/DDBJ whole genome shotgun (WGS) entry which is preliminary data.</text>
</comment>
<feature type="binding site" evidence="7">
    <location>
        <position position="130"/>
    </location>
    <ligand>
        <name>a 1,2-diacyl-sn-glycero-3-phospho-(1'-sn-glycerol)</name>
        <dbReference type="ChEBI" id="CHEBI:64716"/>
    </ligand>
</feature>
<dbReference type="EC" id="2.5.1.145" evidence="7"/>
<dbReference type="EMBL" id="PDTI01000005">
    <property type="protein sequence ID" value="PIE63451.1"/>
    <property type="molecule type" value="Genomic_DNA"/>
</dbReference>
<name>A0A2G6MTY4_9BACT</name>
<dbReference type="PANTHER" id="PTHR30589:SF0">
    <property type="entry name" value="PHOSPHATIDYLGLYCEROL--PROLIPOPROTEIN DIACYLGLYCERYL TRANSFERASE"/>
    <property type="match status" value="1"/>
</dbReference>
<feature type="transmembrane region" description="Helical" evidence="7">
    <location>
        <begin position="44"/>
        <end position="67"/>
    </location>
</feature>
<feature type="transmembrane region" description="Helical" evidence="7">
    <location>
        <begin position="194"/>
        <end position="214"/>
    </location>
</feature>
<keyword evidence="5 7" id="KW-1133">Transmembrane helix</keyword>
<keyword evidence="3 7" id="KW-0808">Transferase</keyword>
<evidence type="ECO:0000313" key="9">
    <source>
        <dbReference type="Proteomes" id="UP000231203"/>
    </source>
</evidence>
<evidence type="ECO:0000256" key="4">
    <source>
        <dbReference type="ARBA" id="ARBA00022692"/>
    </source>
</evidence>
<dbReference type="GO" id="GO:0042158">
    <property type="term" value="P:lipoprotein biosynthetic process"/>
    <property type="evidence" value="ECO:0007669"/>
    <property type="project" value="UniProtKB-UniRule"/>
</dbReference>
<dbReference type="UniPathway" id="UPA00664"/>
<gene>
    <name evidence="7 8" type="primary">lgt</name>
    <name evidence="8" type="ORF">CSA25_00260</name>
</gene>
<feature type="transmembrane region" description="Helical" evidence="7">
    <location>
        <begin position="170"/>
        <end position="187"/>
    </location>
</feature>
<evidence type="ECO:0000313" key="8">
    <source>
        <dbReference type="EMBL" id="PIE63451.1"/>
    </source>
</evidence>
<evidence type="ECO:0000256" key="2">
    <source>
        <dbReference type="ARBA" id="ARBA00022475"/>
    </source>
</evidence>
<dbReference type="InterPro" id="IPR001640">
    <property type="entry name" value="Lgt"/>
</dbReference>
<feature type="transmembrane region" description="Helical" evidence="7">
    <location>
        <begin position="226"/>
        <end position="247"/>
    </location>
</feature>
<dbReference type="NCBIfam" id="TIGR00544">
    <property type="entry name" value="lgt"/>
    <property type="match status" value="1"/>
</dbReference>
<dbReference type="PANTHER" id="PTHR30589">
    <property type="entry name" value="PROLIPOPROTEIN DIACYLGLYCERYL TRANSFERASE"/>
    <property type="match status" value="1"/>
</dbReference>
<sequence length="256" mass="28684">MHPILLQIGGLKLYTYGLFVALGFITAIWFTKRNAKFYGVPDQVVSDLFFTILICALAGARILYVLIHLNAYRDNLLDIFKLWNGGLVFFGGFIGALLGAIIFLRIKNVEIWKTADVLSPGLALGHCVGRFGCLFAGCCYGKSCTLPIALTFTNPDSLAPLNTPLHPTQPYMIASNFILFLMLLTIQRHKRFNGMVFLSYIILYSLFRSIIEFFRGDFRGNFLFDFLSLSQGIGLLISCIALVFMVIKLRSRHGNS</sequence>
<comment type="function">
    <text evidence="7">Catalyzes the transfer of the diacylglyceryl group from phosphatidylglycerol to the sulfhydryl group of the N-terminal cysteine of a prolipoprotein, the first step in the formation of mature lipoproteins.</text>
</comment>
<evidence type="ECO:0000256" key="3">
    <source>
        <dbReference type="ARBA" id="ARBA00022679"/>
    </source>
</evidence>
<keyword evidence="2 7" id="KW-1003">Cell membrane</keyword>
<dbReference type="Pfam" id="PF01790">
    <property type="entry name" value="LGT"/>
    <property type="match status" value="1"/>
</dbReference>
<evidence type="ECO:0000256" key="5">
    <source>
        <dbReference type="ARBA" id="ARBA00022989"/>
    </source>
</evidence>
<reference evidence="8 9" key="1">
    <citation type="submission" date="2017-10" db="EMBL/GenBank/DDBJ databases">
        <title>Novel microbial diversity and functional potential in the marine mammal oral microbiome.</title>
        <authorList>
            <person name="Dudek N.K."/>
            <person name="Sun C.L."/>
            <person name="Burstein D."/>
            <person name="Kantor R.S."/>
            <person name="Aliaga Goltsman D.S."/>
            <person name="Bik E.M."/>
            <person name="Thomas B.C."/>
            <person name="Banfield J.F."/>
            <person name="Relman D.A."/>
        </authorList>
    </citation>
    <scope>NUCLEOTIDE SEQUENCE [LARGE SCALE GENOMIC DNA]</scope>
    <source>
        <strain evidence="8">DOLJORAL78_47_202</strain>
    </source>
</reference>
<evidence type="ECO:0000256" key="1">
    <source>
        <dbReference type="ARBA" id="ARBA00007150"/>
    </source>
</evidence>
<comment type="pathway">
    <text evidence="7">Protein modification; lipoprotein biosynthesis (diacylglyceryl transfer).</text>
</comment>
<evidence type="ECO:0000256" key="6">
    <source>
        <dbReference type="ARBA" id="ARBA00023136"/>
    </source>
</evidence>
<dbReference type="AlphaFoldDB" id="A0A2G6MTY4"/>
<dbReference type="GO" id="GO:0005886">
    <property type="term" value="C:plasma membrane"/>
    <property type="evidence" value="ECO:0007669"/>
    <property type="project" value="UniProtKB-SubCell"/>
</dbReference>
<feature type="transmembrane region" description="Helical" evidence="7">
    <location>
        <begin position="87"/>
        <end position="106"/>
    </location>
</feature>
<comment type="catalytic activity">
    <reaction evidence="7">
        <text>L-cysteinyl-[prolipoprotein] + a 1,2-diacyl-sn-glycero-3-phospho-(1'-sn-glycerol) = an S-1,2-diacyl-sn-glyceryl-L-cysteinyl-[prolipoprotein] + sn-glycerol 1-phosphate + H(+)</text>
        <dbReference type="Rhea" id="RHEA:56712"/>
        <dbReference type="Rhea" id="RHEA-COMP:14679"/>
        <dbReference type="Rhea" id="RHEA-COMP:14680"/>
        <dbReference type="ChEBI" id="CHEBI:15378"/>
        <dbReference type="ChEBI" id="CHEBI:29950"/>
        <dbReference type="ChEBI" id="CHEBI:57685"/>
        <dbReference type="ChEBI" id="CHEBI:64716"/>
        <dbReference type="ChEBI" id="CHEBI:140658"/>
        <dbReference type="EC" id="2.5.1.145"/>
    </reaction>
</comment>
<keyword evidence="4 7" id="KW-0812">Transmembrane</keyword>
<feature type="transmembrane region" description="Helical" evidence="7">
    <location>
        <begin position="127"/>
        <end position="150"/>
    </location>
</feature>
<keyword evidence="8" id="KW-0449">Lipoprotein</keyword>
<comment type="similarity">
    <text evidence="1 7">Belongs to the Lgt family.</text>
</comment>
<accession>A0A2G6MTY4</accession>
<evidence type="ECO:0000256" key="7">
    <source>
        <dbReference type="HAMAP-Rule" id="MF_01147"/>
    </source>
</evidence>
<proteinExistence type="inferred from homology"/>
<keyword evidence="6 7" id="KW-0472">Membrane</keyword>
<protein>
    <recommendedName>
        <fullName evidence="7">Phosphatidylglycerol--prolipoprotein diacylglyceryl transferase</fullName>
        <ecNumber evidence="7">2.5.1.145</ecNumber>
    </recommendedName>
</protein>
<organism evidence="8 9">
    <name type="scientific">Desulfobacter postgatei</name>
    <dbReference type="NCBI Taxonomy" id="2293"/>
    <lineage>
        <taxon>Bacteria</taxon>
        <taxon>Pseudomonadati</taxon>
        <taxon>Thermodesulfobacteriota</taxon>
        <taxon>Desulfobacteria</taxon>
        <taxon>Desulfobacterales</taxon>
        <taxon>Desulfobacteraceae</taxon>
        <taxon>Desulfobacter</taxon>
    </lineage>
</organism>
<dbReference type="GO" id="GO:0008961">
    <property type="term" value="F:phosphatidylglycerol-prolipoprotein diacylglyceryl transferase activity"/>
    <property type="evidence" value="ECO:0007669"/>
    <property type="project" value="UniProtKB-UniRule"/>
</dbReference>